<keyword evidence="3" id="KW-1003">Cell membrane</keyword>
<proteinExistence type="inferred from homology"/>
<evidence type="ECO:0000256" key="8">
    <source>
        <dbReference type="ARBA" id="ARBA00023136"/>
    </source>
</evidence>
<feature type="signal peptide" evidence="17">
    <location>
        <begin position="1"/>
        <end position="20"/>
    </location>
</feature>
<dbReference type="InterPro" id="IPR001969">
    <property type="entry name" value="Aspartic_peptidase_AS"/>
</dbReference>
<dbReference type="InterPro" id="IPR033121">
    <property type="entry name" value="PEPTIDASE_A1"/>
</dbReference>
<keyword evidence="8" id="KW-0472">Membrane</keyword>
<dbReference type="PROSITE" id="PS00141">
    <property type="entry name" value="ASP_PROTEASE"/>
    <property type="match status" value="2"/>
</dbReference>
<comment type="subcellular location">
    <subcellularLocation>
        <location evidence="1">Cell membrane</location>
    </subcellularLocation>
</comment>
<gene>
    <name evidence="19" type="ORF">ALEPTO_LOCUS4673</name>
</gene>
<dbReference type="PRINTS" id="PR00792">
    <property type="entry name" value="PEPSIN"/>
</dbReference>
<dbReference type="Pfam" id="PF00026">
    <property type="entry name" value="Asp"/>
    <property type="match status" value="1"/>
</dbReference>
<keyword evidence="4 15" id="KW-0645">Protease</keyword>
<dbReference type="PANTHER" id="PTHR47966">
    <property type="entry name" value="BETA-SITE APP-CLEAVING ENZYME, ISOFORM A-RELATED"/>
    <property type="match status" value="1"/>
</dbReference>
<evidence type="ECO:0000256" key="3">
    <source>
        <dbReference type="ARBA" id="ARBA00022475"/>
    </source>
</evidence>
<accession>A0A9N9AA23</accession>
<evidence type="ECO:0000256" key="16">
    <source>
        <dbReference type="SAM" id="MobiDB-lite"/>
    </source>
</evidence>
<dbReference type="AlphaFoldDB" id="A0A9N9AA23"/>
<dbReference type="GO" id="GO:0006508">
    <property type="term" value="P:proteolysis"/>
    <property type="evidence" value="ECO:0007669"/>
    <property type="project" value="UniProtKB-KW"/>
</dbReference>
<dbReference type="OrthoDB" id="15189at2759"/>
<keyword evidence="10 14" id="KW-1015">Disulfide bond</keyword>
<evidence type="ECO:0000256" key="5">
    <source>
        <dbReference type="ARBA" id="ARBA00022729"/>
    </source>
</evidence>
<feature type="active site" evidence="13">
    <location>
        <position position="407"/>
    </location>
</feature>
<evidence type="ECO:0000256" key="6">
    <source>
        <dbReference type="ARBA" id="ARBA00022750"/>
    </source>
</evidence>
<reference evidence="19" key="1">
    <citation type="submission" date="2021-06" db="EMBL/GenBank/DDBJ databases">
        <authorList>
            <person name="Kallberg Y."/>
            <person name="Tangrot J."/>
            <person name="Rosling A."/>
        </authorList>
    </citation>
    <scope>NUCLEOTIDE SEQUENCE</scope>
    <source>
        <strain evidence="19">FL130A</strain>
    </source>
</reference>
<evidence type="ECO:0000256" key="11">
    <source>
        <dbReference type="ARBA" id="ARBA00023180"/>
    </source>
</evidence>
<feature type="disulfide bond" evidence="14">
    <location>
        <begin position="237"/>
        <end position="242"/>
    </location>
</feature>
<evidence type="ECO:0000256" key="2">
    <source>
        <dbReference type="ARBA" id="ARBA00007447"/>
    </source>
</evidence>
<dbReference type="Proteomes" id="UP000789508">
    <property type="component" value="Unassembled WGS sequence"/>
</dbReference>
<sequence>MKVITALALLMAAISLTADAAPASKSSVVKLDLKKYDLPNSLLGSKTYSHGLVGQEAIVKLKAASTPVFGASSPKTFIINTNSTSVNDDSSDGSIGKDRKKKHGKNNNPDNSQPDNSNNPDNSQPDDSNNPDNSQPGDSNNPDDSQPDDSNNPDNSQPGDSNNPDDSQPDDSNNPDNSQPDNSGNQPDNTGKGTVEDPLKDEGFDIGYHGPVEIGGQTFDVIFDTGSSDLWVPSQTCTDAACKAHKSYDPKKSKGFKSDNKPFEIKYGTGEVSGIIAVDDVSIAGAVAKGQTFGLSTKMSDDFKTDEADGILGMALDQLSTQNAKTPFTQLVAQNAVKDSVFGFFLGRQKDGSNSQLTLGGVDSSKFTGQLKYNKLVNNVGFWEIALDDASVNGKPLGFSGKTAVIDTGTTLLIAPPADADAIHKAIKGAVSQQGEYFVPCKTDAVVALTFGGVTYKISPEDLAREPTDQGDMCVSGIAGGNIGGDDQWLVGDTFLKNVYSAYDIKKLAVGFAPIK</sequence>
<dbReference type="InterPro" id="IPR021109">
    <property type="entry name" value="Peptidase_aspartic_dom_sf"/>
</dbReference>
<evidence type="ECO:0000256" key="14">
    <source>
        <dbReference type="PIRSR" id="PIRSR601461-2"/>
    </source>
</evidence>
<keyword evidence="6 15" id="KW-0064">Aspartyl protease</keyword>
<feature type="compositionally biased region" description="Low complexity" evidence="16">
    <location>
        <begin position="80"/>
        <end position="94"/>
    </location>
</feature>
<dbReference type="EMBL" id="CAJVPS010001123">
    <property type="protein sequence ID" value="CAG8525294.1"/>
    <property type="molecule type" value="Genomic_DNA"/>
</dbReference>
<dbReference type="InterPro" id="IPR034164">
    <property type="entry name" value="Pepsin-like_dom"/>
</dbReference>
<keyword evidence="20" id="KW-1185">Reference proteome</keyword>
<evidence type="ECO:0000256" key="15">
    <source>
        <dbReference type="RuleBase" id="RU000454"/>
    </source>
</evidence>
<dbReference type="SUPFAM" id="SSF50630">
    <property type="entry name" value="Acid proteases"/>
    <property type="match status" value="1"/>
</dbReference>
<evidence type="ECO:0000256" key="12">
    <source>
        <dbReference type="ARBA" id="ARBA00023288"/>
    </source>
</evidence>
<dbReference type="PANTHER" id="PTHR47966:SF75">
    <property type="entry name" value="ENDOPEPTIDASE (CTSD), PUTATIVE (AFU_ORTHOLOGUE AFUA_4G07040)-RELATED"/>
    <property type="match status" value="1"/>
</dbReference>
<keyword evidence="12" id="KW-0449">Lipoprotein</keyword>
<dbReference type="GO" id="GO:0004190">
    <property type="term" value="F:aspartic-type endopeptidase activity"/>
    <property type="evidence" value="ECO:0007669"/>
    <property type="project" value="UniProtKB-KW"/>
</dbReference>
<evidence type="ECO:0000313" key="20">
    <source>
        <dbReference type="Proteomes" id="UP000789508"/>
    </source>
</evidence>
<feature type="compositionally biased region" description="Basic and acidic residues" evidence="16">
    <location>
        <begin position="194"/>
        <end position="203"/>
    </location>
</feature>
<feature type="compositionally biased region" description="Low complexity" evidence="16">
    <location>
        <begin position="106"/>
        <end position="185"/>
    </location>
</feature>
<comment type="caution">
    <text evidence="19">The sequence shown here is derived from an EMBL/GenBank/DDBJ whole genome shotgun (WGS) entry which is preliminary data.</text>
</comment>
<dbReference type="FunFam" id="2.40.70.10:FF:000060">
    <property type="entry name" value="Aspartic-type endopeptidase ctsD"/>
    <property type="match status" value="1"/>
</dbReference>
<keyword evidence="11" id="KW-0325">Glycoprotein</keyword>
<feature type="domain" description="Peptidase A1" evidence="18">
    <location>
        <begin position="208"/>
        <end position="513"/>
    </location>
</feature>
<dbReference type="GO" id="GO:0005886">
    <property type="term" value="C:plasma membrane"/>
    <property type="evidence" value="ECO:0007669"/>
    <property type="project" value="UniProtKB-SubCell"/>
</dbReference>
<feature type="chain" id="PRO_5040377778" evidence="17">
    <location>
        <begin position="21"/>
        <end position="516"/>
    </location>
</feature>
<evidence type="ECO:0000256" key="1">
    <source>
        <dbReference type="ARBA" id="ARBA00004236"/>
    </source>
</evidence>
<keyword evidence="9" id="KW-0865">Zymogen</keyword>
<dbReference type="InterPro" id="IPR001461">
    <property type="entry name" value="Aspartic_peptidase_A1"/>
</dbReference>
<evidence type="ECO:0000256" key="10">
    <source>
        <dbReference type="ARBA" id="ARBA00023157"/>
    </source>
</evidence>
<protein>
    <submittedName>
        <fullName evidence="19">3198_t:CDS:1</fullName>
    </submittedName>
</protein>
<evidence type="ECO:0000259" key="18">
    <source>
        <dbReference type="PROSITE" id="PS51767"/>
    </source>
</evidence>
<evidence type="ECO:0000256" key="4">
    <source>
        <dbReference type="ARBA" id="ARBA00022670"/>
    </source>
</evidence>
<keyword evidence="5 17" id="KW-0732">Signal</keyword>
<evidence type="ECO:0000256" key="9">
    <source>
        <dbReference type="ARBA" id="ARBA00023145"/>
    </source>
</evidence>
<evidence type="ECO:0000256" key="7">
    <source>
        <dbReference type="ARBA" id="ARBA00022801"/>
    </source>
</evidence>
<dbReference type="Gene3D" id="2.40.70.10">
    <property type="entry name" value="Acid Proteases"/>
    <property type="match status" value="2"/>
</dbReference>
<organism evidence="19 20">
    <name type="scientific">Ambispora leptoticha</name>
    <dbReference type="NCBI Taxonomy" id="144679"/>
    <lineage>
        <taxon>Eukaryota</taxon>
        <taxon>Fungi</taxon>
        <taxon>Fungi incertae sedis</taxon>
        <taxon>Mucoromycota</taxon>
        <taxon>Glomeromycotina</taxon>
        <taxon>Glomeromycetes</taxon>
        <taxon>Archaeosporales</taxon>
        <taxon>Ambisporaceae</taxon>
        <taxon>Ambispora</taxon>
    </lineage>
</organism>
<dbReference type="PROSITE" id="PS51767">
    <property type="entry name" value="PEPTIDASE_A1"/>
    <property type="match status" value="1"/>
</dbReference>
<evidence type="ECO:0000256" key="17">
    <source>
        <dbReference type="SAM" id="SignalP"/>
    </source>
</evidence>
<feature type="active site" evidence="13">
    <location>
        <position position="224"/>
    </location>
</feature>
<evidence type="ECO:0000256" key="13">
    <source>
        <dbReference type="PIRSR" id="PIRSR601461-1"/>
    </source>
</evidence>
<feature type="region of interest" description="Disordered" evidence="16">
    <location>
        <begin position="70"/>
        <end position="204"/>
    </location>
</feature>
<feature type="disulfide bond" evidence="14">
    <location>
        <begin position="441"/>
        <end position="474"/>
    </location>
</feature>
<comment type="similarity">
    <text evidence="2 15">Belongs to the peptidase A1 family.</text>
</comment>
<evidence type="ECO:0000313" key="19">
    <source>
        <dbReference type="EMBL" id="CAG8525294.1"/>
    </source>
</evidence>
<keyword evidence="7 15" id="KW-0378">Hydrolase</keyword>
<name>A0A9N9AA23_9GLOM</name>
<dbReference type="FunFam" id="2.40.70.10:FF:000008">
    <property type="entry name" value="Cathepsin D"/>
    <property type="match status" value="1"/>
</dbReference>
<dbReference type="CDD" id="cd05471">
    <property type="entry name" value="pepsin_like"/>
    <property type="match status" value="1"/>
</dbReference>